<reference evidence="3" key="1">
    <citation type="submission" date="2020-09" db="EMBL/GenBank/DDBJ databases">
        <title>Genome seq and assembly of Devosia sp.</title>
        <authorList>
            <person name="Chhetri G."/>
        </authorList>
    </citation>
    <scope>NUCLEOTIDE SEQUENCE</scope>
    <source>
        <strain evidence="3">PTR5</strain>
    </source>
</reference>
<protein>
    <recommendedName>
        <fullName evidence="5">Inner membrane protein</fullName>
    </recommendedName>
</protein>
<feature type="compositionally biased region" description="Basic and acidic residues" evidence="2">
    <location>
        <begin position="30"/>
        <end position="44"/>
    </location>
</feature>
<comment type="caution">
    <text evidence="3">The sequence shown here is derived from an EMBL/GenBank/DDBJ whole genome shotgun (WGS) entry which is preliminary data.</text>
</comment>
<keyword evidence="1" id="KW-0175">Coiled coil</keyword>
<sequence>MADDKKKDDPSADAGAPKSGAVKPPVLEGTARKSGPDGKPEAEKSAATMPPKAGGADANKPSPPNATFSGNDTRNRSRTGAGSDPKSAETAARPGSPWVAGLAGGVLGLACAYGLAYAGLWPTAPVAPPEPDQRIGRLAAEVPELQTRTDTVQDELSTLDQRVAALEQQEPPSASPAPPEVTGLSDQLEALSQRLAALEEQAQSAPSAQPAEAVTALEGELEAVKQQAQTLAQRLDQTDQSVTALDQKVASASQTSGAEVRLPLILSGLETAFDSGRPFDLELSALRQALPDIAVPKAVAAAAPEGLPRPESTVREFEDALPTILAGRPAAPDASWQDTAGNWFRGLIALRPSTSREGDSPEAGVSRIEEALARRDFITAHKELQSLPQPMQQAAGETAAQLETLAQAQQFLIDVRSTVLSAENPA</sequence>
<dbReference type="Gene3D" id="1.10.287.1490">
    <property type="match status" value="1"/>
</dbReference>
<gene>
    <name evidence="3" type="ORF">IC608_13845</name>
</gene>
<evidence type="ECO:0000313" key="4">
    <source>
        <dbReference type="Proteomes" id="UP000654108"/>
    </source>
</evidence>
<evidence type="ECO:0000313" key="3">
    <source>
        <dbReference type="EMBL" id="MBD8066553.1"/>
    </source>
</evidence>
<dbReference type="RefSeq" id="WP_191776628.1">
    <property type="nucleotide sequence ID" value="NZ_JACYFU010000003.1"/>
</dbReference>
<name>A0A927FXD8_9HYPH</name>
<feature type="region of interest" description="Disordered" evidence="2">
    <location>
        <begin position="1"/>
        <end position="99"/>
    </location>
</feature>
<dbReference type="Proteomes" id="UP000654108">
    <property type="component" value="Unassembled WGS sequence"/>
</dbReference>
<accession>A0A927FXD8</accession>
<organism evidence="3 4">
    <name type="scientific">Devosia oryzisoli</name>
    <dbReference type="NCBI Taxonomy" id="2774138"/>
    <lineage>
        <taxon>Bacteria</taxon>
        <taxon>Pseudomonadati</taxon>
        <taxon>Pseudomonadota</taxon>
        <taxon>Alphaproteobacteria</taxon>
        <taxon>Hyphomicrobiales</taxon>
        <taxon>Devosiaceae</taxon>
        <taxon>Devosia</taxon>
    </lineage>
</organism>
<keyword evidence="4" id="KW-1185">Reference proteome</keyword>
<dbReference type="EMBL" id="JACYFU010000003">
    <property type="protein sequence ID" value="MBD8066553.1"/>
    <property type="molecule type" value="Genomic_DNA"/>
</dbReference>
<evidence type="ECO:0000256" key="1">
    <source>
        <dbReference type="SAM" id="Coils"/>
    </source>
</evidence>
<proteinExistence type="predicted"/>
<feature type="compositionally biased region" description="Basic and acidic residues" evidence="2">
    <location>
        <begin position="1"/>
        <end position="10"/>
    </location>
</feature>
<evidence type="ECO:0000256" key="2">
    <source>
        <dbReference type="SAM" id="MobiDB-lite"/>
    </source>
</evidence>
<feature type="coiled-coil region" evidence="1">
    <location>
        <begin position="149"/>
        <end position="241"/>
    </location>
</feature>
<evidence type="ECO:0008006" key="5">
    <source>
        <dbReference type="Google" id="ProtNLM"/>
    </source>
</evidence>
<dbReference type="AlphaFoldDB" id="A0A927FXD8"/>